<dbReference type="Pfam" id="PF08617">
    <property type="entry name" value="CGI-121"/>
    <property type="match status" value="1"/>
</dbReference>
<proteinExistence type="inferred from homology"/>
<dbReference type="STRING" id="1314674.A0A0D7BG26"/>
<evidence type="ECO:0000256" key="4">
    <source>
        <dbReference type="ARBA" id="ARBA00016009"/>
    </source>
</evidence>
<dbReference type="GO" id="GO:0002949">
    <property type="term" value="P:tRNA threonylcarbamoyladenosine modification"/>
    <property type="evidence" value="ECO:0007669"/>
    <property type="project" value="TreeGrafter"/>
</dbReference>
<accession>A0A0D7BG26</accession>
<keyword evidence="5" id="KW-0819">tRNA processing</keyword>
<evidence type="ECO:0000256" key="2">
    <source>
        <dbReference type="ARBA" id="ARBA00005546"/>
    </source>
</evidence>
<dbReference type="GO" id="GO:0005829">
    <property type="term" value="C:cytosol"/>
    <property type="evidence" value="ECO:0007669"/>
    <property type="project" value="TreeGrafter"/>
</dbReference>
<evidence type="ECO:0000256" key="1">
    <source>
        <dbReference type="ARBA" id="ARBA00004123"/>
    </source>
</evidence>
<reference evidence="9 10" key="1">
    <citation type="journal article" date="2015" name="Fungal Genet. Biol.">
        <title>Evolution of novel wood decay mechanisms in Agaricales revealed by the genome sequences of Fistulina hepatica and Cylindrobasidium torrendii.</title>
        <authorList>
            <person name="Floudas D."/>
            <person name="Held B.W."/>
            <person name="Riley R."/>
            <person name="Nagy L.G."/>
            <person name="Koehler G."/>
            <person name="Ransdell A.S."/>
            <person name="Younus H."/>
            <person name="Chow J."/>
            <person name="Chiniquy J."/>
            <person name="Lipzen A."/>
            <person name="Tritt A."/>
            <person name="Sun H."/>
            <person name="Haridas S."/>
            <person name="LaButti K."/>
            <person name="Ohm R.A."/>
            <person name="Kues U."/>
            <person name="Blanchette R.A."/>
            <person name="Grigoriev I.V."/>
            <person name="Minto R.E."/>
            <person name="Hibbett D.S."/>
        </authorList>
    </citation>
    <scope>NUCLEOTIDE SEQUENCE [LARGE SCALE GENOMIC DNA]</scope>
    <source>
        <strain evidence="9 10">FP15055 ss-10</strain>
    </source>
</reference>
<protein>
    <recommendedName>
        <fullName evidence="4">EKC/KEOPS complex subunit CGI121</fullName>
    </recommendedName>
    <alternativeName>
        <fullName evidence="3">EKC/KEOPS complex subunit cgi121</fullName>
    </alternativeName>
</protein>
<keyword evidence="10" id="KW-1185">Reference proteome</keyword>
<dbReference type="Proteomes" id="UP000054007">
    <property type="component" value="Unassembled WGS sequence"/>
</dbReference>
<gene>
    <name evidence="9" type="ORF">CYLTODRAFT_430642</name>
</gene>
<keyword evidence="6 8" id="KW-0539">Nucleus</keyword>
<evidence type="ECO:0000256" key="8">
    <source>
        <dbReference type="RuleBase" id="RU004398"/>
    </source>
</evidence>
<comment type="subcellular location">
    <subcellularLocation>
        <location evidence="1">Nucleus</location>
    </subcellularLocation>
</comment>
<evidence type="ECO:0000313" key="10">
    <source>
        <dbReference type="Proteomes" id="UP000054007"/>
    </source>
</evidence>
<dbReference type="AlphaFoldDB" id="A0A0D7BG26"/>
<dbReference type="EMBL" id="KN880491">
    <property type="protein sequence ID" value="KIY69039.1"/>
    <property type="molecule type" value="Genomic_DNA"/>
</dbReference>
<comment type="function">
    <text evidence="7">Component of the EKC/KEOPS complex that is required for the formation of a threonylcarbamoyl group on adenosine at position 37 (t(6)A37) in tRNAs that read codons beginning with adenine. The complex is probably involved in the transfer of the threonylcarbamoyl moiety of threonylcarbamoyl-AMP (TC-AMP) to the N6 group of A37. CGI121 acts as an allosteric effector that regulates the t(6)A activity of the complex. The EKC/KEOPS complex also promotes both telomere uncapping and telomere elongation. The complex is required for efficient recruitment of transcriptional coactivators. CGI121 is not required for tRNA modification.</text>
</comment>
<evidence type="ECO:0000256" key="5">
    <source>
        <dbReference type="ARBA" id="ARBA00022694"/>
    </source>
</evidence>
<evidence type="ECO:0000256" key="7">
    <source>
        <dbReference type="ARBA" id="ARBA00025043"/>
    </source>
</evidence>
<dbReference type="Gene3D" id="3.30.2380.10">
    <property type="entry name" value="CGI121/TPRKB"/>
    <property type="match status" value="1"/>
</dbReference>
<dbReference type="OrthoDB" id="329139at2759"/>
<dbReference type="GO" id="GO:0005634">
    <property type="term" value="C:nucleus"/>
    <property type="evidence" value="ECO:0007669"/>
    <property type="project" value="UniProtKB-SubCell"/>
</dbReference>
<evidence type="ECO:0000256" key="6">
    <source>
        <dbReference type="ARBA" id="ARBA00023242"/>
    </source>
</evidence>
<evidence type="ECO:0000256" key="3">
    <source>
        <dbReference type="ARBA" id="ARBA00015316"/>
    </source>
</evidence>
<dbReference type="PANTHER" id="PTHR15840">
    <property type="entry name" value="CGI-121 FAMILY MEMBER"/>
    <property type="match status" value="1"/>
</dbReference>
<dbReference type="InterPro" id="IPR036504">
    <property type="entry name" value="CGI121/TPRKB_sf"/>
</dbReference>
<evidence type="ECO:0000313" key="9">
    <source>
        <dbReference type="EMBL" id="KIY69039.1"/>
    </source>
</evidence>
<comment type="similarity">
    <text evidence="2 8">Belongs to the CGI121/TPRKB family.</text>
</comment>
<dbReference type="SUPFAM" id="SSF143870">
    <property type="entry name" value="PF0523-like"/>
    <property type="match status" value="1"/>
</dbReference>
<dbReference type="InterPro" id="IPR013926">
    <property type="entry name" value="CGI121/TPRKB"/>
</dbReference>
<dbReference type="GO" id="GO:0000408">
    <property type="term" value="C:EKC/KEOPS complex"/>
    <property type="evidence" value="ECO:0007669"/>
    <property type="project" value="TreeGrafter"/>
</dbReference>
<name>A0A0D7BG26_9AGAR</name>
<organism evidence="9 10">
    <name type="scientific">Cylindrobasidium torrendii FP15055 ss-10</name>
    <dbReference type="NCBI Taxonomy" id="1314674"/>
    <lineage>
        <taxon>Eukaryota</taxon>
        <taxon>Fungi</taxon>
        <taxon>Dikarya</taxon>
        <taxon>Basidiomycota</taxon>
        <taxon>Agaricomycotina</taxon>
        <taxon>Agaricomycetes</taxon>
        <taxon>Agaricomycetidae</taxon>
        <taxon>Agaricales</taxon>
        <taxon>Marasmiineae</taxon>
        <taxon>Physalacriaceae</taxon>
        <taxon>Cylindrobasidium</taxon>
    </lineage>
</organism>
<dbReference type="PANTHER" id="PTHR15840:SF10">
    <property type="entry name" value="EKC_KEOPS COMPLEX SUBUNIT TPRKB"/>
    <property type="match status" value="1"/>
</dbReference>
<sequence length="199" mass="21741">MDSFTFDHLDAIAYYALYAPINNAASIRQRIVAAATADGPEGDREREEMNFAFIDASLITSLLHLQTGIHQAILTDSQGALRTKTVHSEILWSLNPTNNITEAIRRYGISDSTKSLLVVHIAPKSQSAEDLKAKLQRIVDGTLVPASTLAGITDWAKVKKYYKLNNDPALTATKTDEEEQHAVIDNIVTSSVAMKSVTG</sequence>